<dbReference type="Pfam" id="PF00668">
    <property type="entry name" value="Condensation"/>
    <property type="match status" value="3"/>
</dbReference>
<dbReference type="Gene3D" id="3.40.50.12780">
    <property type="entry name" value="N-terminal domain of ligase-like"/>
    <property type="match status" value="1"/>
</dbReference>
<evidence type="ECO:0000256" key="5">
    <source>
        <dbReference type="ARBA" id="ARBA00023194"/>
    </source>
</evidence>
<dbReference type="InterPro" id="IPR006162">
    <property type="entry name" value="Ppantetheine_attach_site"/>
</dbReference>
<keyword evidence="3" id="KW-0597">Phosphoprotein</keyword>
<dbReference type="EMBL" id="WBMO01000001">
    <property type="protein sequence ID" value="MDV2476875.1"/>
    <property type="molecule type" value="Genomic_DNA"/>
</dbReference>
<dbReference type="NCBIfam" id="TIGR01720">
    <property type="entry name" value="NRPS-para261"/>
    <property type="match status" value="1"/>
</dbReference>
<organism evidence="7 8">
    <name type="scientific">Rhodococcus zopfii</name>
    <dbReference type="NCBI Taxonomy" id="43772"/>
    <lineage>
        <taxon>Bacteria</taxon>
        <taxon>Bacillati</taxon>
        <taxon>Actinomycetota</taxon>
        <taxon>Actinomycetes</taxon>
        <taxon>Mycobacteriales</taxon>
        <taxon>Nocardiaceae</taxon>
        <taxon>Rhodococcus</taxon>
    </lineage>
</organism>
<dbReference type="InterPro" id="IPR036736">
    <property type="entry name" value="ACP-like_sf"/>
</dbReference>
<dbReference type="InterPro" id="IPR000873">
    <property type="entry name" value="AMP-dep_synth/lig_dom"/>
</dbReference>
<dbReference type="InterPro" id="IPR010060">
    <property type="entry name" value="NRPS_synth"/>
</dbReference>
<dbReference type="NCBIfam" id="TIGR01733">
    <property type="entry name" value="AA-adenyl-dom"/>
    <property type="match status" value="1"/>
</dbReference>
<sequence>MFEGHAVHILDDEQRTDPAAVVDYVRRHGIDHVDTVPVLMTRLLDAGLLDGESAPSKITVGGEAVAPALWRRLAASGAEAYNFYGPTENTVDAAFARIAGDSVRIGGPTPGSSLYVLDGWLRPVAPGVAGELYVAGEGVTRGYLRRPGLTSGRFVPNPFTGNGTRMYRTGDVVRWTDAGALEYVGRDDDQVKIRGYRVELGEVEAALAAATGGRDAVLVAHTDARAVTRLVGYVAGDDIDGVVVRATLADRLPDYMVPAALLSLPVLPSTPNGKIDRKALPEPDFAALVGAGEPRTETETTMTAAFAEALGLDRVGIEDDFFALGGDSIVSIQLVTRLRASGIRVTARQVFEHRTAERLAALVDAAPEPVADPDTVVVPAHGDVPVTPIVAQTLADGGDLDSFTQARLLVAPAGLTVDVLDRAVAAIVRAHPVLASRFEVDGDEIRWHVPESPVSVPVRRVDAIGVGGQDWHRLFAVERAAAVDRIDPAAGTMMQTVFFDAGPDAPGRVLLMINHLAVDGVSWRILVPELADAVARVRAGSDPEVPAEETSFRGWATGLSEVAAAESITASWPAWEAARAAREPNLGARPLDPALDTVSTSRSVQVRVPSPVTEIVLTRLPAVFGAGVTDVLLTALVLAVASVRGGETVRVDLEGHGREEHLVPGADLTRTVGWFTSLYPLAVDLTGIDIDTALDGGAAAGHALRAVKQTARAVRDNGLGFGVLRWMNPAATERFDGYTAPEVMFNYLGRMTLGDTAAGAWSAAPEAGALGGTVDPSSPLDHVLDVNAVTEDTERGPELEGTFDAAAGIVDAATLETIAHRWVRVLTALAGLADPTANGLVPAELTKRDLPLQDLIGLEATATGPVEDVVPLTPLQRGMFYLSGLDDDGVDVYTMQTVLDLDGELDTATLRRSARALVDRHAVLRTGYRTAGSGEPVGVVLRHADPEWIELDLAGNPDPAGHAVEIVARERDRRFDTAVAPLVRFAAVKLAPTRIRLVVTMHHLVADGWSMPLLMQELLQIYAAGGDAAALPPVTPFTDYLEWLAGRDADAGMRVWCSALDGFDEPTRIAPAGSSLRAELPGEITVPVSGELTERIRAAGRAWGVTVNTVVQTAWGVLLGALTGRTDVVFGAVVSGRAPDVPGVETMVGLFINTVPVRVRLDAAETTAELLSRIQAEQNRVMDHQHVGLPDVQRAVGLGELFDTLLVFENYPVDRDALEQAQRDGDVRVASVDGTDATNYPLVLVAGLQDTLHLGLEYQRAVFGDRDAEVLGERLVRILDRLVAQRPGPVAQLDVLTDSERAGLLDERSLTSPAPSTGASTVADLLDTQIERTPDRPAVVSGDVTLTFAELGQRSTRLARLLIASGVGPETVVGLALPRSEQMIVAIAAVIRAGGVYVPMDPSYPADRLAHMVTDARPRVIVTVSSVVGTITGVAAGTERVVLDDAATGDRIASLPATPVTDADRLAPLRPGNGAYVIYTSGSTGLPKGVAVTHSNLLNLFDSHRADLYRPTVTAAGTDFVGVGHAWSFGFDASWQPTLWLLDGHTVHVFDDDTMRDPERMVAYTLEHRLDFLEVTPSFLDRMLAAGLYDGEHRPASVGFGGEAVNPASWRRLRELADGRAFNLYGPTECTVDSLVGSVTDADTPCLGRAVHGAGAYVLDPLLRPVPLGVAGELYISGDGVARGYLGHPDLTCGRFLANPFSSNGTRMYRTGDLVRRVPGTGGDTVLEFLGRGDDQIKIRGYRVELGEVEAALTAAAGVRDAVVVAHTDGRGVTRLVGYVIPDGDVDPAAVRTAAAARLPDYMVPAAVTVLAGFPVTANGKVDKKALPAPDFAALVGSAEPSTPTEAALAVVVAEVLGLDRVGVDDDFFALGGDSIVSIQLVSKARAAGLWVTTRQVIELRTVADLAAAVDSADPAAIPVVAEGDATGDVPLTPIVWDTLEQGTGLRRFSQARLLVAPVGLTLDVLRTAVAALLGTHHMLRSRLVVEADGAPRWTVPLSETSVGTPVRRVDASARDGENWLELFASERENAYTALDPENGVMMQVVWFDFGPDRPGRVFVAVHHLAVDGVSWRILVPDLADAVEQAARGETVALTSAGTPFRVWAAGLGAAARSERITASWSAWQPAITADEPQLGARPLDPARDTVFDTRTEQVRLPVDVTERILATGSVENILLAALTTAVVAVRGGDVVRIDLEGHGREEQVVPGADLSRTVGWFTSLYPIAVDLSAVDAGTAPADGAAAVLRAVTDATTALPDNGIGFGVLRRLHPEGAQRFAGYRRPAVVFNYLGRLTLGDDSGAPWSAAPEVASIGGSVDPSTPLDHVLQVDAITEDTPDGAVLECEFAAAAGVVDGETLGALARHWERAVSDLAGASPHALELPTRP</sequence>
<dbReference type="PROSITE" id="PS00012">
    <property type="entry name" value="PHOSPHOPANTETHEINE"/>
    <property type="match status" value="2"/>
</dbReference>
<keyword evidence="8" id="KW-1185">Reference proteome</keyword>
<dbReference type="InterPro" id="IPR020845">
    <property type="entry name" value="AMP-binding_CS"/>
</dbReference>
<dbReference type="Gene3D" id="3.40.50.980">
    <property type="match status" value="2"/>
</dbReference>
<keyword evidence="2" id="KW-0596">Phosphopantetheine</keyword>
<evidence type="ECO:0000313" key="8">
    <source>
        <dbReference type="Proteomes" id="UP001275440"/>
    </source>
</evidence>
<dbReference type="SUPFAM" id="SSF47336">
    <property type="entry name" value="ACP-like"/>
    <property type="match status" value="2"/>
</dbReference>
<feature type="domain" description="Carrier" evidence="6">
    <location>
        <begin position="1840"/>
        <end position="1914"/>
    </location>
</feature>
<dbReference type="InterPro" id="IPR010071">
    <property type="entry name" value="AA_adenyl_dom"/>
</dbReference>
<keyword evidence="4" id="KW-0677">Repeat</keyword>
<dbReference type="SUPFAM" id="SSF52777">
    <property type="entry name" value="CoA-dependent acyltransferases"/>
    <property type="match status" value="6"/>
</dbReference>
<dbReference type="PANTHER" id="PTHR45527:SF1">
    <property type="entry name" value="FATTY ACID SYNTHASE"/>
    <property type="match status" value="1"/>
</dbReference>
<dbReference type="Pfam" id="PF00550">
    <property type="entry name" value="PP-binding"/>
    <property type="match status" value="2"/>
</dbReference>
<dbReference type="InterPro" id="IPR001242">
    <property type="entry name" value="Condensation_dom"/>
</dbReference>
<evidence type="ECO:0000256" key="1">
    <source>
        <dbReference type="ARBA" id="ARBA00001957"/>
    </source>
</evidence>
<evidence type="ECO:0000256" key="2">
    <source>
        <dbReference type="ARBA" id="ARBA00022450"/>
    </source>
</evidence>
<accession>A0ABU3WSA1</accession>
<dbReference type="InterPro" id="IPR023213">
    <property type="entry name" value="CAT-like_dom_sf"/>
</dbReference>
<dbReference type="PROSITE" id="PS50075">
    <property type="entry name" value="CARRIER"/>
    <property type="match status" value="2"/>
</dbReference>
<keyword evidence="5" id="KW-0045">Antibiotic biosynthesis</keyword>
<dbReference type="InterPro" id="IPR025110">
    <property type="entry name" value="AMP-bd_C"/>
</dbReference>
<comment type="caution">
    <text evidence="7">The sequence shown here is derived from an EMBL/GenBank/DDBJ whole genome shotgun (WGS) entry which is preliminary data.</text>
</comment>
<dbReference type="CDD" id="cd19543">
    <property type="entry name" value="DCL_NRPS"/>
    <property type="match status" value="1"/>
</dbReference>
<dbReference type="PANTHER" id="PTHR45527">
    <property type="entry name" value="NONRIBOSOMAL PEPTIDE SYNTHETASE"/>
    <property type="match status" value="1"/>
</dbReference>
<name>A0ABU3WSA1_9NOCA</name>
<feature type="domain" description="Carrier" evidence="6">
    <location>
        <begin position="293"/>
        <end position="367"/>
    </location>
</feature>
<dbReference type="InterPro" id="IPR009081">
    <property type="entry name" value="PP-bd_ACP"/>
</dbReference>
<reference evidence="7 8" key="1">
    <citation type="submission" date="2019-10" db="EMBL/GenBank/DDBJ databases">
        <title>Draft Genome Assembly of Rhodococcus zopfii DSM44189.</title>
        <authorList>
            <person name="Sutton J.M."/>
            <person name="Akob D.M."/>
            <person name="Bushman T.J."/>
        </authorList>
    </citation>
    <scope>NUCLEOTIDE SEQUENCE [LARGE SCALE GENOMIC DNA]</scope>
    <source>
        <strain evidence="7 8">DSM 44189</strain>
    </source>
</reference>
<dbReference type="Gene3D" id="2.30.38.10">
    <property type="entry name" value="Luciferase, Domain 3"/>
    <property type="match status" value="1"/>
</dbReference>
<evidence type="ECO:0000313" key="7">
    <source>
        <dbReference type="EMBL" id="MDV2476875.1"/>
    </source>
</evidence>
<dbReference type="InterPro" id="IPR020806">
    <property type="entry name" value="PKS_PP-bd"/>
</dbReference>
<proteinExistence type="predicted"/>
<dbReference type="SMART" id="SM00823">
    <property type="entry name" value="PKS_PP"/>
    <property type="match status" value="2"/>
</dbReference>
<dbReference type="Gene3D" id="3.30.559.30">
    <property type="entry name" value="Nonribosomal peptide synthetase, condensation domain"/>
    <property type="match status" value="3"/>
</dbReference>
<dbReference type="InterPro" id="IPR042099">
    <property type="entry name" value="ANL_N_sf"/>
</dbReference>
<dbReference type="InterPro" id="IPR045851">
    <property type="entry name" value="AMP-bd_C_sf"/>
</dbReference>
<dbReference type="SUPFAM" id="SSF56801">
    <property type="entry name" value="Acetyl-CoA synthetase-like"/>
    <property type="match status" value="2"/>
</dbReference>
<comment type="cofactor">
    <cofactor evidence="1">
        <name>pantetheine 4'-phosphate</name>
        <dbReference type="ChEBI" id="CHEBI:47942"/>
    </cofactor>
</comment>
<evidence type="ECO:0000256" key="4">
    <source>
        <dbReference type="ARBA" id="ARBA00022737"/>
    </source>
</evidence>
<dbReference type="Proteomes" id="UP001275440">
    <property type="component" value="Unassembled WGS sequence"/>
</dbReference>
<dbReference type="Pfam" id="PF13193">
    <property type="entry name" value="AMP-binding_C"/>
    <property type="match status" value="1"/>
</dbReference>
<evidence type="ECO:0000259" key="6">
    <source>
        <dbReference type="PROSITE" id="PS50075"/>
    </source>
</evidence>
<dbReference type="PROSITE" id="PS00455">
    <property type="entry name" value="AMP_BINDING"/>
    <property type="match status" value="1"/>
</dbReference>
<dbReference type="SMART" id="SM01294">
    <property type="entry name" value="PKS_PP_betabranch"/>
    <property type="match status" value="1"/>
</dbReference>
<dbReference type="CDD" id="cd05930">
    <property type="entry name" value="A_NRPS"/>
    <property type="match status" value="1"/>
</dbReference>
<dbReference type="Gene3D" id="1.10.1200.10">
    <property type="entry name" value="ACP-like"/>
    <property type="match status" value="2"/>
</dbReference>
<dbReference type="Pfam" id="PF00501">
    <property type="entry name" value="AMP-binding"/>
    <property type="match status" value="2"/>
</dbReference>
<evidence type="ECO:0000256" key="3">
    <source>
        <dbReference type="ARBA" id="ARBA00022553"/>
    </source>
</evidence>
<dbReference type="Gene3D" id="3.30.559.10">
    <property type="entry name" value="Chloramphenicol acetyltransferase-like domain"/>
    <property type="match status" value="3"/>
</dbReference>
<dbReference type="Gene3D" id="3.30.300.30">
    <property type="match status" value="2"/>
</dbReference>
<protein>
    <submittedName>
        <fullName evidence="7">Amino acid adenylation domain-containing protein</fullName>
    </submittedName>
</protein>
<gene>
    <name evidence="7" type="ORF">F8M49_18905</name>
</gene>